<dbReference type="InterPro" id="IPR032675">
    <property type="entry name" value="LRR_dom_sf"/>
</dbReference>
<protein>
    <submittedName>
        <fullName evidence="14">Leucine-rich repeat protein</fullName>
    </submittedName>
</protein>
<keyword evidence="10" id="KW-0325">Glycoprotein</keyword>
<evidence type="ECO:0000259" key="13">
    <source>
        <dbReference type="Pfam" id="PF23598"/>
    </source>
</evidence>
<feature type="transmembrane region" description="Helical" evidence="11">
    <location>
        <begin position="12"/>
        <end position="36"/>
    </location>
</feature>
<dbReference type="PANTHER" id="PTHR48063:SF101">
    <property type="entry name" value="LRR RECEPTOR-LIKE SERINE_THREONINE-PROTEIN KINASE FLS2"/>
    <property type="match status" value="1"/>
</dbReference>
<dbReference type="Proteomes" id="UP000231279">
    <property type="component" value="Unassembled WGS sequence"/>
</dbReference>
<dbReference type="InterPro" id="IPR046956">
    <property type="entry name" value="RLP23-like"/>
</dbReference>
<feature type="transmembrane region" description="Helical" evidence="11">
    <location>
        <begin position="892"/>
        <end position="914"/>
    </location>
</feature>
<dbReference type="GO" id="GO:0005886">
    <property type="term" value="C:plasma membrane"/>
    <property type="evidence" value="ECO:0007669"/>
    <property type="project" value="UniProtKB-SubCell"/>
</dbReference>
<dbReference type="FunFam" id="3.80.10.10:FF:000095">
    <property type="entry name" value="LRR receptor-like serine/threonine-protein kinase GSO1"/>
    <property type="match status" value="2"/>
</dbReference>
<feature type="domain" description="Disease resistance R13L4/SHOC-2-like LRR" evidence="13">
    <location>
        <begin position="121"/>
        <end position="261"/>
    </location>
</feature>
<evidence type="ECO:0000256" key="11">
    <source>
        <dbReference type="SAM" id="Phobius"/>
    </source>
</evidence>
<dbReference type="PANTHER" id="PTHR48063">
    <property type="entry name" value="LRR RECEPTOR-LIKE KINASE"/>
    <property type="match status" value="1"/>
</dbReference>
<evidence type="ECO:0000256" key="7">
    <source>
        <dbReference type="ARBA" id="ARBA00022737"/>
    </source>
</evidence>
<comment type="caution">
    <text evidence="14">The sequence shown here is derived from an EMBL/GenBank/DDBJ whole genome shotgun (WGS) entry which is preliminary data.</text>
</comment>
<evidence type="ECO:0000256" key="5">
    <source>
        <dbReference type="ARBA" id="ARBA00022692"/>
    </source>
</evidence>
<organism evidence="14 15">
    <name type="scientific">Handroanthus impetiginosus</name>
    <dbReference type="NCBI Taxonomy" id="429701"/>
    <lineage>
        <taxon>Eukaryota</taxon>
        <taxon>Viridiplantae</taxon>
        <taxon>Streptophyta</taxon>
        <taxon>Embryophyta</taxon>
        <taxon>Tracheophyta</taxon>
        <taxon>Spermatophyta</taxon>
        <taxon>Magnoliopsida</taxon>
        <taxon>eudicotyledons</taxon>
        <taxon>Gunneridae</taxon>
        <taxon>Pentapetalae</taxon>
        <taxon>asterids</taxon>
        <taxon>lamiids</taxon>
        <taxon>Lamiales</taxon>
        <taxon>Bignoniaceae</taxon>
        <taxon>Crescentiina</taxon>
        <taxon>Tabebuia alliance</taxon>
        <taxon>Handroanthus</taxon>
    </lineage>
</organism>
<dbReference type="PROSITE" id="PS51450">
    <property type="entry name" value="LRR"/>
    <property type="match status" value="2"/>
</dbReference>
<evidence type="ECO:0000313" key="15">
    <source>
        <dbReference type="Proteomes" id="UP000231279"/>
    </source>
</evidence>
<dbReference type="SMART" id="SM00369">
    <property type="entry name" value="LRR_TYP"/>
    <property type="match status" value="11"/>
</dbReference>
<name>A0A2G9HR20_9LAMI</name>
<evidence type="ECO:0000256" key="10">
    <source>
        <dbReference type="ARBA" id="ARBA00023180"/>
    </source>
</evidence>
<dbReference type="FunFam" id="3.80.10.10:FF:000111">
    <property type="entry name" value="LRR receptor-like serine/threonine-protein kinase ERECTA"/>
    <property type="match status" value="1"/>
</dbReference>
<comment type="subcellular location">
    <subcellularLocation>
        <location evidence="1">Cell membrane</location>
        <topology evidence="1">Single-pass type I membrane protein</topology>
    </subcellularLocation>
</comment>
<evidence type="ECO:0000256" key="1">
    <source>
        <dbReference type="ARBA" id="ARBA00004251"/>
    </source>
</evidence>
<dbReference type="InterPro" id="IPR003591">
    <property type="entry name" value="Leu-rich_rpt_typical-subtyp"/>
</dbReference>
<proteinExistence type="inferred from homology"/>
<keyword evidence="5 11" id="KW-0812">Transmembrane</keyword>
<dbReference type="Pfam" id="PF23598">
    <property type="entry name" value="LRR_14"/>
    <property type="match status" value="1"/>
</dbReference>
<dbReference type="OrthoDB" id="906087at2759"/>
<evidence type="ECO:0000256" key="3">
    <source>
        <dbReference type="ARBA" id="ARBA00022475"/>
    </source>
</evidence>
<evidence type="ECO:0000256" key="6">
    <source>
        <dbReference type="ARBA" id="ARBA00022729"/>
    </source>
</evidence>
<dbReference type="GO" id="GO:0006952">
    <property type="term" value="P:defense response"/>
    <property type="evidence" value="ECO:0007669"/>
    <property type="project" value="UniProtKB-ARBA"/>
</dbReference>
<evidence type="ECO:0000256" key="8">
    <source>
        <dbReference type="ARBA" id="ARBA00022989"/>
    </source>
</evidence>
<dbReference type="GO" id="GO:0051707">
    <property type="term" value="P:response to other organism"/>
    <property type="evidence" value="ECO:0007669"/>
    <property type="project" value="UniProtKB-ARBA"/>
</dbReference>
<dbReference type="STRING" id="429701.A0A2G9HR20"/>
<reference evidence="15" key="1">
    <citation type="journal article" date="2018" name="Gigascience">
        <title>Genome assembly of the Pink Ipe (Handroanthus impetiginosus, Bignoniaceae), a highly valued, ecologically keystone Neotropical timber forest tree.</title>
        <authorList>
            <person name="Silva-Junior O.B."/>
            <person name="Grattapaglia D."/>
            <person name="Novaes E."/>
            <person name="Collevatti R.G."/>
        </authorList>
    </citation>
    <scope>NUCLEOTIDE SEQUENCE [LARGE SCALE GENOMIC DNA]</scope>
    <source>
        <strain evidence="15">cv. UFG-1</strain>
    </source>
</reference>
<accession>A0A2G9HR20</accession>
<dbReference type="AlphaFoldDB" id="A0A2G9HR20"/>
<dbReference type="EMBL" id="NKXS01001190">
    <property type="protein sequence ID" value="PIN19975.1"/>
    <property type="molecule type" value="Genomic_DNA"/>
</dbReference>
<evidence type="ECO:0000259" key="12">
    <source>
        <dbReference type="Pfam" id="PF08263"/>
    </source>
</evidence>
<evidence type="ECO:0000256" key="4">
    <source>
        <dbReference type="ARBA" id="ARBA00022614"/>
    </source>
</evidence>
<dbReference type="Pfam" id="PF08263">
    <property type="entry name" value="LRRNT_2"/>
    <property type="match status" value="1"/>
</dbReference>
<dbReference type="SUPFAM" id="SSF52058">
    <property type="entry name" value="L domain-like"/>
    <property type="match status" value="3"/>
</dbReference>
<keyword evidence="9 11" id="KW-0472">Membrane</keyword>
<sequence length="932" mass="104668">MILLKANMGLKVIISINFLTSFQVSLFLILFAIPLLGANSSFENNGVRCPEKERLALLKFKADLIDDYGRLSTWGNGRDVEKDCCKWEGVHCDNRSNHVVALDLHGPGDDFSPAPPLRGKISPSLLELAHLSYLDLSFNDFNKSQIPEFIDSLEQLKHLNLSMSNFGGVIPHRLGNLSMLQVLDLSGNWLLGSNDSFLGFQSLEYLDLSNNNLEGSIPDALGNITRLSHLDLSKNYLVGSIPDALGSLMSLSYLDLSTNQLSGEYPRASKNLSGLRYLDLSGNKLNGRLSHLTTWLWDSTKLEYLDLSENVLCGSLPNMSRYPFMRELKLWGNQLNASVTEGNLRLPNLEVLDVSHNKFSGRVPDLSSCSSLRWLSLYDNMFNGTLTESIGYLSKLEYLHLGSNHLEGLIWEAHLLNLSKLRALDLSFNLNLTIRMTSSWNPSFQLSSLILGRCKLGPYFPTWIQNQKAVEVVDISSAKISDIIPYWFWDTIQICRHLNMSYNQIYGVLPDLSSKLNLLIMDLSSNELNGSLPLLPPNATNINLSGNNFSGTIINLCNFRNLNILDLSNNVLFGEIPQDCFRNLMRINYVNLANNNLSGEIPKYIDRQCVVYSLHLRNNNFMGEMSMSLKRCRNLNVLDLGENKFSGKIPSWLGESMPELRILSLKSNKLYGDLPSGLCQLAKLQVLDISMNDISGTIPKCVKNFTFLSSKLDYKPWDFKIFVKETGKWFYDGAYVMWKGMESEYVSGLRLLKTIDLSSNDLTGEIPLEVTGLVGLLALNLSRNNLVGYIPRDIGRLELLNSLDLSRNNLSGDIPPALSQLSHLGVLDLSFNNLSGRIPWDTHLQTFGASVYMENPGLCGPPLAYKPCPEDEMPKNPNIDEEHEDKLIMRGFYISMALGFIVAFWGVSGTLFLNKWCRITILKMVNSIKDWL</sequence>
<evidence type="ECO:0000256" key="9">
    <source>
        <dbReference type="ARBA" id="ARBA00023136"/>
    </source>
</evidence>
<keyword evidence="15" id="KW-1185">Reference proteome</keyword>
<keyword evidence="8 11" id="KW-1133">Transmembrane helix</keyword>
<comment type="similarity">
    <text evidence="2">Belongs to the RLP family.</text>
</comment>
<dbReference type="Pfam" id="PF00560">
    <property type="entry name" value="LRR_1"/>
    <property type="match status" value="7"/>
</dbReference>
<keyword evidence="6" id="KW-0732">Signal</keyword>
<evidence type="ECO:0000256" key="2">
    <source>
        <dbReference type="ARBA" id="ARBA00009592"/>
    </source>
</evidence>
<keyword evidence="3" id="KW-1003">Cell membrane</keyword>
<keyword evidence="4" id="KW-0433">Leucine-rich repeat</keyword>
<feature type="domain" description="Leucine-rich repeat-containing N-terminal plant-type" evidence="12">
    <location>
        <begin position="52"/>
        <end position="93"/>
    </location>
</feature>
<dbReference type="Gene3D" id="3.80.10.10">
    <property type="entry name" value="Ribonuclease Inhibitor"/>
    <property type="match status" value="4"/>
</dbReference>
<dbReference type="PRINTS" id="PR00019">
    <property type="entry name" value="LEURICHRPT"/>
</dbReference>
<keyword evidence="7" id="KW-0677">Repeat</keyword>
<gene>
    <name evidence="14" type="ORF">CDL12_07341</name>
</gene>
<dbReference type="InterPro" id="IPR055414">
    <property type="entry name" value="LRR_R13L4/SHOC2-like"/>
</dbReference>
<dbReference type="InterPro" id="IPR001611">
    <property type="entry name" value="Leu-rich_rpt"/>
</dbReference>
<evidence type="ECO:0000313" key="14">
    <source>
        <dbReference type="EMBL" id="PIN19975.1"/>
    </source>
</evidence>
<dbReference type="InterPro" id="IPR013210">
    <property type="entry name" value="LRR_N_plant-typ"/>
</dbReference>